<organism evidence="4 5">
    <name type="scientific">Stackebrandtia endophytica</name>
    <dbReference type="NCBI Taxonomy" id="1496996"/>
    <lineage>
        <taxon>Bacteria</taxon>
        <taxon>Bacillati</taxon>
        <taxon>Actinomycetota</taxon>
        <taxon>Actinomycetes</taxon>
        <taxon>Glycomycetales</taxon>
        <taxon>Glycomycetaceae</taxon>
        <taxon>Stackebrandtia</taxon>
    </lineage>
</organism>
<comment type="caution">
    <text evidence="4">The sequence shown here is derived from an EMBL/GenBank/DDBJ whole genome shotgun (WGS) entry which is preliminary data.</text>
</comment>
<dbReference type="InterPro" id="IPR050832">
    <property type="entry name" value="Bact_Acetyltransf"/>
</dbReference>
<evidence type="ECO:0000256" key="1">
    <source>
        <dbReference type="ARBA" id="ARBA00022679"/>
    </source>
</evidence>
<keyword evidence="2" id="KW-0012">Acyltransferase</keyword>
<dbReference type="PROSITE" id="PS51186">
    <property type="entry name" value="GNAT"/>
    <property type="match status" value="1"/>
</dbReference>
<dbReference type="GO" id="GO:0008080">
    <property type="term" value="F:N-acetyltransferase activity"/>
    <property type="evidence" value="ECO:0007669"/>
    <property type="project" value="InterPro"/>
</dbReference>
<dbReference type="InterPro" id="IPR000182">
    <property type="entry name" value="GNAT_dom"/>
</dbReference>
<dbReference type="InterPro" id="IPR006464">
    <property type="entry name" value="AcTrfase_RimI/Ard1"/>
</dbReference>
<feature type="domain" description="N-acetyltransferase" evidence="3">
    <location>
        <begin position="16"/>
        <end position="160"/>
    </location>
</feature>
<dbReference type="FunCoup" id="A0A543AVE6">
    <property type="interactions" value="127"/>
</dbReference>
<dbReference type="RefSeq" id="WP_246100043.1">
    <property type="nucleotide sequence ID" value="NZ_JBHTGS010000001.1"/>
</dbReference>
<dbReference type="Gene3D" id="3.40.630.30">
    <property type="match status" value="1"/>
</dbReference>
<protein>
    <submittedName>
        <fullName evidence="4">Ribosomal-protein-alanine N-acetyltransferase</fullName>
    </submittedName>
</protein>
<dbReference type="EMBL" id="VFOW01000001">
    <property type="protein sequence ID" value="TQL76559.1"/>
    <property type="molecule type" value="Genomic_DNA"/>
</dbReference>
<dbReference type="Pfam" id="PF00583">
    <property type="entry name" value="Acetyltransf_1"/>
    <property type="match status" value="1"/>
</dbReference>
<dbReference type="NCBIfam" id="TIGR01575">
    <property type="entry name" value="rimI"/>
    <property type="match status" value="1"/>
</dbReference>
<keyword evidence="5" id="KW-1185">Reference proteome</keyword>
<dbReference type="Proteomes" id="UP000317043">
    <property type="component" value="Unassembled WGS sequence"/>
</dbReference>
<gene>
    <name evidence="4" type="ORF">FB566_2091</name>
</gene>
<dbReference type="SUPFAM" id="SSF55729">
    <property type="entry name" value="Acyl-CoA N-acyltransferases (Nat)"/>
    <property type="match status" value="1"/>
</dbReference>
<sequence length="161" mass="18056">MEQEERAIADHAGDIVHIEQLRWWHIDELIPIELELFGNEAWSRGMFWSELAAGHYYRAALDGDRVVGYAGLAVAGDEAWVNNIAVAGRAQRRGIGATLLRDLIDEATRRGCYQIALEVATDNHPAQAMYDAFGFEAAGVRRGYYQPSNKDALIMIKPLKR</sequence>
<evidence type="ECO:0000256" key="2">
    <source>
        <dbReference type="ARBA" id="ARBA00023315"/>
    </source>
</evidence>
<evidence type="ECO:0000313" key="4">
    <source>
        <dbReference type="EMBL" id="TQL76559.1"/>
    </source>
</evidence>
<dbReference type="PANTHER" id="PTHR43877">
    <property type="entry name" value="AMINOALKYLPHOSPHONATE N-ACETYLTRANSFERASE-RELATED-RELATED"/>
    <property type="match status" value="1"/>
</dbReference>
<proteinExistence type="predicted"/>
<reference evidence="4 5" key="1">
    <citation type="submission" date="2019-06" db="EMBL/GenBank/DDBJ databases">
        <title>Sequencing the genomes of 1000 actinobacteria strains.</title>
        <authorList>
            <person name="Klenk H.-P."/>
        </authorList>
    </citation>
    <scope>NUCLEOTIDE SEQUENCE [LARGE SCALE GENOMIC DNA]</scope>
    <source>
        <strain evidence="4 5">DSM 45928</strain>
    </source>
</reference>
<keyword evidence="1 4" id="KW-0808">Transferase</keyword>
<evidence type="ECO:0000259" key="3">
    <source>
        <dbReference type="PROSITE" id="PS51186"/>
    </source>
</evidence>
<name>A0A543AVE6_9ACTN</name>
<accession>A0A543AVE6</accession>
<dbReference type="InParanoid" id="A0A543AVE6"/>
<dbReference type="InterPro" id="IPR016181">
    <property type="entry name" value="Acyl_CoA_acyltransferase"/>
</dbReference>
<dbReference type="CDD" id="cd04301">
    <property type="entry name" value="NAT_SF"/>
    <property type="match status" value="1"/>
</dbReference>
<evidence type="ECO:0000313" key="5">
    <source>
        <dbReference type="Proteomes" id="UP000317043"/>
    </source>
</evidence>
<dbReference type="AlphaFoldDB" id="A0A543AVE6"/>